<reference evidence="1 2" key="1">
    <citation type="journal article" date="2019" name="Genome Biol. Evol.">
        <title>Insights into the evolution of the New World diploid cottons (Gossypium, subgenus Houzingenia) based on genome sequencing.</title>
        <authorList>
            <person name="Grover C.E."/>
            <person name="Arick M.A. 2nd"/>
            <person name="Thrash A."/>
            <person name="Conover J.L."/>
            <person name="Sanders W.S."/>
            <person name="Peterson D.G."/>
            <person name="Frelichowski J.E."/>
            <person name="Scheffler J.A."/>
            <person name="Scheffler B.E."/>
            <person name="Wendel J.F."/>
        </authorList>
    </citation>
    <scope>NUCLEOTIDE SEQUENCE [LARGE SCALE GENOMIC DNA]</scope>
    <source>
        <strain evidence="1">8</strain>
        <tissue evidence="1">Leaf</tissue>
    </source>
</reference>
<dbReference type="AlphaFoldDB" id="A0A7J9EHA1"/>
<accession>A0A7J9EHA1</accession>
<sequence>MNTRKSNSNTLKVKLGIEITSWAKL</sequence>
<evidence type="ECO:0000313" key="2">
    <source>
        <dbReference type="Proteomes" id="UP000593568"/>
    </source>
</evidence>
<evidence type="ECO:0000313" key="1">
    <source>
        <dbReference type="EMBL" id="MBA0772410.1"/>
    </source>
</evidence>
<proteinExistence type="predicted"/>
<dbReference type="Proteomes" id="UP000593568">
    <property type="component" value="Unassembled WGS sequence"/>
</dbReference>
<protein>
    <submittedName>
        <fullName evidence="1">Uncharacterized protein</fullName>
    </submittedName>
</protein>
<dbReference type="EMBL" id="JABEZW010000008">
    <property type="protein sequence ID" value="MBA0772410.1"/>
    <property type="molecule type" value="Genomic_DNA"/>
</dbReference>
<name>A0A7J9EHA1_9ROSI</name>
<comment type="caution">
    <text evidence="1">The sequence shown here is derived from an EMBL/GenBank/DDBJ whole genome shotgun (WGS) entry which is preliminary data.</text>
</comment>
<gene>
    <name evidence="1" type="ORF">Gotri_007790</name>
</gene>
<keyword evidence="2" id="KW-1185">Reference proteome</keyword>
<organism evidence="1 2">
    <name type="scientific">Gossypium trilobum</name>
    <dbReference type="NCBI Taxonomy" id="34281"/>
    <lineage>
        <taxon>Eukaryota</taxon>
        <taxon>Viridiplantae</taxon>
        <taxon>Streptophyta</taxon>
        <taxon>Embryophyta</taxon>
        <taxon>Tracheophyta</taxon>
        <taxon>Spermatophyta</taxon>
        <taxon>Magnoliopsida</taxon>
        <taxon>eudicotyledons</taxon>
        <taxon>Gunneridae</taxon>
        <taxon>Pentapetalae</taxon>
        <taxon>rosids</taxon>
        <taxon>malvids</taxon>
        <taxon>Malvales</taxon>
        <taxon>Malvaceae</taxon>
        <taxon>Malvoideae</taxon>
        <taxon>Gossypium</taxon>
    </lineage>
</organism>